<evidence type="ECO:0000313" key="10">
    <source>
        <dbReference type="Proteomes" id="UP000011910"/>
    </source>
</evidence>
<comment type="subcellular location">
    <subcellularLocation>
        <location evidence="1">Cytoplasm</location>
    </subcellularLocation>
</comment>
<evidence type="ECO:0000256" key="6">
    <source>
        <dbReference type="ARBA" id="ARBA00023306"/>
    </source>
</evidence>
<evidence type="ECO:0000256" key="5">
    <source>
        <dbReference type="ARBA" id="ARBA00023054"/>
    </source>
</evidence>
<dbReference type="PANTHER" id="PTHR35794">
    <property type="entry name" value="CELL DIVISION PROTEIN DIVIVA"/>
    <property type="match status" value="1"/>
</dbReference>
<reference evidence="9 10" key="1">
    <citation type="journal article" date="2013" name="Genome Announc.">
        <title>Draft Genome Sequence of Cesiribacter andamanensis Strain AMV16T, Isolated from a Soil Sample from a Mud Volcano in the Andaman Islands, India.</title>
        <authorList>
            <person name="Shivaji S."/>
            <person name="Ara S."/>
            <person name="Begum Z."/>
            <person name="Srinivas T.N."/>
            <person name="Singh A."/>
            <person name="Kumar Pinnaka A."/>
        </authorList>
    </citation>
    <scope>NUCLEOTIDE SEQUENCE [LARGE SCALE GENOMIC DNA]</scope>
    <source>
        <strain evidence="9 10">AMV16</strain>
    </source>
</reference>
<evidence type="ECO:0000256" key="2">
    <source>
        <dbReference type="ARBA" id="ARBA00009008"/>
    </source>
</evidence>
<evidence type="ECO:0000256" key="4">
    <source>
        <dbReference type="ARBA" id="ARBA00022618"/>
    </source>
</evidence>
<dbReference type="GO" id="GO:0051301">
    <property type="term" value="P:cell division"/>
    <property type="evidence" value="ECO:0007669"/>
    <property type="project" value="UniProtKB-KW"/>
</dbReference>
<dbReference type="PANTHER" id="PTHR35794:SF2">
    <property type="entry name" value="CELL DIVISION PROTEIN DIVIVA"/>
    <property type="match status" value="1"/>
</dbReference>
<evidence type="ECO:0000256" key="3">
    <source>
        <dbReference type="ARBA" id="ARBA00022490"/>
    </source>
</evidence>
<keyword evidence="5 7" id="KW-0175">Coiled coil</keyword>
<feature type="coiled-coil region" evidence="7">
    <location>
        <begin position="97"/>
        <end position="153"/>
    </location>
</feature>
<accession>M7N4F3</accession>
<dbReference type="Gene3D" id="1.20.5.2950">
    <property type="match status" value="1"/>
</dbReference>
<evidence type="ECO:0000256" key="1">
    <source>
        <dbReference type="ARBA" id="ARBA00004496"/>
    </source>
</evidence>
<evidence type="ECO:0000256" key="8">
    <source>
        <dbReference type="SAM" id="MobiDB-lite"/>
    </source>
</evidence>
<dbReference type="Pfam" id="PF05103">
    <property type="entry name" value="DivIVA"/>
    <property type="match status" value="1"/>
</dbReference>
<comment type="caution">
    <text evidence="9">The sequence shown here is derived from an EMBL/GenBank/DDBJ whole genome shotgun (WGS) entry which is preliminary data.</text>
</comment>
<keyword evidence="3" id="KW-0963">Cytoplasm</keyword>
<feature type="region of interest" description="Disordered" evidence="8">
    <location>
        <begin position="183"/>
        <end position="244"/>
    </location>
</feature>
<dbReference type="AlphaFoldDB" id="M7N4F3"/>
<dbReference type="GO" id="GO:0005737">
    <property type="term" value="C:cytoplasm"/>
    <property type="evidence" value="ECO:0007669"/>
    <property type="project" value="UniProtKB-SubCell"/>
</dbReference>
<protein>
    <submittedName>
        <fullName evidence="9">Minicell-associated protein DivIVA</fullName>
    </submittedName>
</protein>
<dbReference type="EMBL" id="AODQ01000073">
    <property type="protein sequence ID" value="EMR02106.1"/>
    <property type="molecule type" value="Genomic_DNA"/>
</dbReference>
<dbReference type="NCBIfam" id="TIGR03544">
    <property type="entry name" value="DivI1A_domain"/>
    <property type="match status" value="1"/>
</dbReference>
<keyword evidence="4" id="KW-0132">Cell division</keyword>
<dbReference type="RefSeq" id="WP_009196156.1">
    <property type="nucleotide sequence ID" value="NZ_AODQ01000073.1"/>
</dbReference>
<organism evidence="9 10">
    <name type="scientific">Cesiribacter andamanensis AMV16</name>
    <dbReference type="NCBI Taxonomy" id="1279009"/>
    <lineage>
        <taxon>Bacteria</taxon>
        <taxon>Pseudomonadati</taxon>
        <taxon>Bacteroidota</taxon>
        <taxon>Cytophagia</taxon>
        <taxon>Cytophagales</taxon>
        <taxon>Cesiribacteraceae</taxon>
        <taxon>Cesiribacter</taxon>
    </lineage>
</organism>
<dbReference type="InterPro" id="IPR019933">
    <property type="entry name" value="DivIVA_domain"/>
</dbReference>
<feature type="compositionally biased region" description="Polar residues" evidence="8">
    <location>
        <begin position="234"/>
        <end position="244"/>
    </location>
</feature>
<dbReference type="STRING" id="1279009.ADICEAN_02768"/>
<keyword evidence="6" id="KW-0131">Cell cycle</keyword>
<sequence length="244" mass="28341">MKITPLEIRQKTFERNFRGYDKEEVDAFLTTLSQEWERVVEEHKELRYKLEIAEREVSKLRDVESSLFKTLKTAEDTGNVMVEQASKKADLHIREAELKAETILNDARAKARELQDRADDKAEKILQAMERRVKEMEQNYRKLESYRDNLLSDLLVLANNTLERVEQAESKIRKHDLSGLVSAAEQAVRDRRLPEAHSTPYDDEPKQVPTASSRFEEEEPEAAEEQDAEQPSEGKNNSSFFDTI</sequence>
<evidence type="ECO:0000256" key="7">
    <source>
        <dbReference type="SAM" id="Coils"/>
    </source>
</evidence>
<dbReference type="OrthoDB" id="9815492at2"/>
<name>M7N4F3_9BACT</name>
<evidence type="ECO:0000313" key="9">
    <source>
        <dbReference type="EMBL" id="EMR02106.1"/>
    </source>
</evidence>
<comment type="similarity">
    <text evidence="2">Belongs to the DivIVA family.</text>
</comment>
<feature type="compositionally biased region" description="Acidic residues" evidence="8">
    <location>
        <begin position="216"/>
        <end position="230"/>
    </location>
</feature>
<dbReference type="Proteomes" id="UP000011910">
    <property type="component" value="Unassembled WGS sequence"/>
</dbReference>
<dbReference type="InterPro" id="IPR007793">
    <property type="entry name" value="DivIVA_fam"/>
</dbReference>
<dbReference type="eggNOG" id="COG3599">
    <property type="taxonomic scope" value="Bacteria"/>
</dbReference>
<gene>
    <name evidence="9" type="primary">divIVA</name>
    <name evidence="9" type="ORF">ADICEAN_02768</name>
</gene>
<keyword evidence="10" id="KW-1185">Reference proteome</keyword>
<dbReference type="Gene3D" id="6.10.250.660">
    <property type="match status" value="1"/>
</dbReference>
<proteinExistence type="inferred from homology"/>